<evidence type="ECO:0000313" key="3">
    <source>
        <dbReference type="Proteomes" id="UP000032545"/>
    </source>
</evidence>
<sequence>MAPARSQPPRPDGAAKTAPVVPAGWDPRWSSGAAGCETGRVRIYLPSTLNAARSVWESGQVPAGTGFAVTPALREWYAQSESEEELEYAVLHDAARASLRLLDADPAAPRRRLVFVADLADGDVRVRDDLERGAVEVDFPVPWSAVGAIHVDDGDDGEVLDAVAEAADHIVEADLGGEDAAFTVDSVEGFELLWFAPQELPDLL</sequence>
<gene>
    <name evidence="2" type="ORF">FF36_01922</name>
</gene>
<proteinExistence type="predicted"/>
<dbReference type="PATRIC" id="fig|1502723.3.peg.652"/>
<reference evidence="2 3" key="2">
    <citation type="journal article" date="2016" name="Genome Announc.">
        <title>Permanent Draft Genome Sequences for Two Variants of Frankia sp. Strain CpI1, the First Frankia Strain Isolated from Root Nodules of Comptonia peregrina.</title>
        <authorList>
            <person name="Oshone R."/>
            <person name="Hurst S.G.IV."/>
            <person name="Abebe-Akele F."/>
            <person name="Simpson S."/>
            <person name="Morris K."/>
            <person name="Thomas W.K."/>
            <person name="Tisa L.S."/>
        </authorList>
    </citation>
    <scope>NUCLEOTIDE SEQUENCE [LARGE SCALE GENOMIC DNA]</scope>
    <source>
        <strain evidence="3">CpI1-S</strain>
    </source>
</reference>
<evidence type="ECO:0000313" key="2">
    <source>
        <dbReference type="EMBL" id="KJE23737.1"/>
    </source>
</evidence>
<organism evidence="2 3">
    <name type="scientific">Frankia torreyi</name>
    <dbReference type="NCBI Taxonomy" id="1856"/>
    <lineage>
        <taxon>Bacteria</taxon>
        <taxon>Bacillati</taxon>
        <taxon>Actinomycetota</taxon>
        <taxon>Actinomycetes</taxon>
        <taxon>Frankiales</taxon>
        <taxon>Frankiaceae</taxon>
        <taxon>Frankia</taxon>
    </lineage>
</organism>
<dbReference type="InterPro" id="IPR054206">
    <property type="entry name" value="DUF6912"/>
</dbReference>
<dbReference type="Pfam" id="PF21853">
    <property type="entry name" value="DUF6912"/>
    <property type="match status" value="1"/>
</dbReference>
<comment type="caution">
    <text evidence="2">The sequence shown here is derived from an EMBL/GenBank/DDBJ whole genome shotgun (WGS) entry which is preliminary data.</text>
</comment>
<name>A0A0D8BK24_9ACTN</name>
<evidence type="ECO:0000256" key="1">
    <source>
        <dbReference type="SAM" id="MobiDB-lite"/>
    </source>
</evidence>
<reference evidence="3" key="1">
    <citation type="submission" date="2015-02" db="EMBL/GenBank/DDBJ databases">
        <title>Draft Genome of Frankia sp. CpI1-S.</title>
        <authorList>
            <person name="Oshone R.T."/>
            <person name="Ngom M."/>
            <person name="Ghodhbane-Gtari F."/>
            <person name="Gtari M."/>
            <person name="Morris K."/>
            <person name="Thomas K."/>
            <person name="Sen A."/>
            <person name="Tisa L.S."/>
        </authorList>
    </citation>
    <scope>NUCLEOTIDE SEQUENCE [LARGE SCALE GENOMIC DNA]</scope>
    <source>
        <strain evidence="3">CpI1-S</strain>
    </source>
</reference>
<keyword evidence="3" id="KW-1185">Reference proteome</keyword>
<dbReference type="EMBL" id="JYFN01000011">
    <property type="protein sequence ID" value="KJE23737.1"/>
    <property type="molecule type" value="Genomic_DNA"/>
</dbReference>
<feature type="compositionally biased region" description="Pro residues" evidence="1">
    <location>
        <begin position="1"/>
        <end position="11"/>
    </location>
</feature>
<dbReference type="Proteomes" id="UP000032545">
    <property type="component" value="Unassembled WGS sequence"/>
</dbReference>
<feature type="region of interest" description="Disordered" evidence="1">
    <location>
        <begin position="1"/>
        <end position="29"/>
    </location>
</feature>
<protein>
    <submittedName>
        <fullName evidence="2">Uncharacterized protein</fullName>
    </submittedName>
</protein>
<dbReference type="AlphaFoldDB" id="A0A0D8BK24"/>
<accession>A0A0D8BK24</accession>